<gene>
    <name evidence="5" type="ORF">GTP90_22290</name>
</gene>
<evidence type="ECO:0000256" key="2">
    <source>
        <dbReference type="SAM" id="MobiDB-lite"/>
    </source>
</evidence>
<dbReference type="Gene3D" id="2.40.30.170">
    <property type="match status" value="1"/>
</dbReference>
<dbReference type="EMBL" id="WWCX01000049">
    <property type="protein sequence ID" value="MYM96590.1"/>
    <property type="molecule type" value="Genomic_DNA"/>
</dbReference>
<feature type="region of interest" description="Disordered" evidence="2">
    <location>
        <begin position="360"/>
        <end position="381"/>
    </location>
</feature>
<dbReference type="NCBIfam" id="TIGR01730">
    <property type="entry name" value="RND_mfp"/>
    <property type="match status" value="1"/>
</dbReference>
<dbReference type="PANTHER" id="PTHR30469:SF11">
    <property type="entry name" value="BLL4320 PROTEIN"/>
    <property type="match status" value="1"/>
</dbReference>
<dbReference type="InterPro" id="IPR058792">
    <property type="entry name" value="Beta-barrel_RND_2"/>
</dbReference>
<accession>A0A845GT36</accession>
<feature type="domain" description="Multidrug resistance protein MdtA-like barrel-sandwich hybrid" evidence="3">
    <location>
        <begin position="67"/>
        <end position="189"/>
    </location>
</feature>
<reference evidence="5" key="1">
    <citation type="submission" date="2019-12" db="EMBL/GenBank/DDBJ databases">
        <title>Novel species isolated from a subtropical stream in China.</title>
        <authorList>
            <person name="Lu H."/>
        </authorList>
    </citation>
    <scope>NUCLEOTIDE SEQUENCE [LARGE SCALE GENOMIC DNA]</scope>
    <source>
        <strain evidence="5">FT81W</strain>
    </source>
</reference>
<dbReference type="SUPFAM" id="SSF111369">
    <property type="entry name" value="HlyD-like secretion proteins"/>
    <property type="match status" value="1"/>
</dbReference>
<name>A0A845GT36_9BURK</name>
<dbReference type="AlphaFoldDB" id="A0A845GT36"/>
<dbReference type="FunFam" id="2.40.30.170:FF:000010">
    <property type="entry name" value="Efflux RND transporter periplasmic adaptor subunit"/>
    <property type="match status" value="1"/>
</dbReference>
<evidence type="ECO:0000313" key="6">
    <source>
        <dbReference type="Proteomes" id="UP000447355"/>
    </source>
</evidence>
<evidence type="ECO:0000259" key="4">
    <source>
        <dbReference type="Pfam" id="PF25954"/>
    </source>
</evidence>
<protein>
    <submittedName>
        <fullName evidence="5">Efflux RND transporter periplasmic adaptor subunit</fullName>
    </submittedName>
</protein>
<dbReference type="Pfam" id="PF25917">
    <property type="entry name" value="BSH_RND"/>
    <property type="match status" value="1"/>
</dbReference>
<dbReference type="Gene3D" id="1.10.287.470">
    <property type="entry name" value="Helix hairpin bin"/>
    <property type="match status" value="1"/>
</dbReference>
<dbReference type="GO" id="GO:0015562">
    <property type="term" value="F:efflux transmembrane transporter activity"/>
    <property type="evidence" value="ECO:0007669"/>
    <property type="project" value="TreeGrafter"/>
</dbReference>
<dbReference type="Gene3D" id="2.40.420.20">
    <property type="match status" value="1"/>
</dbReference>
<comment type="similarity">
    <text evidence="1">Belongs to the membrane fusion protein (MFP) (TC 8.A.1) family.</text>
</comment>
<evidence type="ECO:0000313" key="5">
    <source>
        <dbReference type="EMBL" id="MYM96590.1"/>
    </source>
</evidence>
<dbReference type="Gene3D" id="2.40.50.100">
    <property type="match status" value="1"/>
</dbReference>
<comment type="caution">
    <text evidence="5">The sequence shown here is derived from an EMBL/GenBank/DDBJ whole genome shotgun (WGS) entry which is preliminary data.</text>
</comment>
<dbReference type="PANTHER" id="PTHR30469">
    <property type="entry name" value="MULTIDRUG RESISTANCE PROTEIN MDTA"/>
    <property type="match status" value="1"/>
</dbReference>
<feature type="domain" description="CusB-like beta-barrel" evidence="4">
    <location>
        <begin position="197"/>
        <end position="273"/>
    </location>
</feature>
<evidence type="ECO:0000256" key="1">
    <source>
        <dbReference type="ARBA" id="ARBA00009477"/>
    </source>
</evidence>
<sequence>MTKRMFIMIGAVLVLIAVLAFGKYLQIKKLIASSPKPGAQTVTAIKAEVSEWQPQLTSVGTLVPVRGVDVTSEIAGLVRQVHFKSGDEVKAGQVLFEMNADADIAQLRALQAAADLSATTLKRDKLQFAAQAISQAQLDNDEADLKSRKALAAQQQAVVDKKTIRAPFAGKLGITAVNPGQYLNPGDKLVTLQTIDTVYVDFFVPQKQLAGLSIGQKLNLSADAYPGVAFPGKVTSISPKVDSATRNVQVEATVPNAKRQLLPGMFANVSLDQGDKKKYLTLPQTAITYNPYGSTVFVLAPPPANAKDTLKDDKGNAHLVAQQVFVTTGPTRGDQVAILTGLKEGQTVVTSGQLKLKNGTPAVIDNKVQPANNPNPTPQEH</sequence>
<proteinExistence type="inferred from homology"/>
<dbReference type="Proteomes" id="UP000447355">
    <property type="component" value="Unassembled WGS sequence"/>
</dbReference>
<dbReference type="Pfam" id="PF25954">
    <property type="entry name" value="Beta-barrel_RND_2"/>
    <property type="match status" value="1"/>
</dbReference>
<organism evidence="5 6">
    <name type="scientific">Duganella vulcania</name>
    <dbReference type="NCBI Taxonomy" id="2692166"/>
    <lineage>
        <taxon>Bacteria</taxon>
        <taxon>Pseudomonadati</taxon>
        <taxon>Pseudomonadota</taxon>
        <taxon>Betaproteobacteria</taxon>
        <taxon>Burkholderiales</taxon>
        <taxon>Oxalobacteraceae</taxon>
        <taxon>Telluria group</taxon>
        <taxon>Duganella</taxon>
    </lineage>
</organism>
<dbReference type="InterPro" id="IPR006143">
    <property type="entry name" value="RND_pump_MFP"/>
</dbReference>
<evidence type="ECO:0000259" key="3">
    <source>
        <dbReference type="Pfam" id="PF25917"/>
    </source>
</evidence>
<dbReference type="RefSeq" id="WP_161085599.1">
    <property type="nucleotide sequence ID" value="NZ_WWCX01000049.1"/>
</dbReference>
<dbReference type="InterPro" id="IPR058625">
    <property type="entry name" value="MdtA-like_BSH"/>
</dbReference>
<dbReference type="GO" id="GO:1990281">
    <property type="term" value="C:efflux pump complex"/>
    <property type="evidence" value="ECO:0007669"/>
    <property type="project" value="TreeGrafter"/>
</dbReference>